<organism evidence="2">
    <name type="scientific">Camponotus floridanus</name>
    <name type="common">Florida carpenter ant</name>
    <dbReference type="NCBI Taxonomy" id="104421"/>
    <lineage>
        <taxon>Eukaryota</taxon>
        <taxon>Metazoa</taxon>
        <taxon>Ecdysozoa</taxon>
        <taxon>Arthropoda</taxon>
        <taxon>Hexapoda</taxon>
        <taxon>Insecta</taxon>
        <taxon>Pterygota</taxon>
        <taxon>Neoptera</taxon>
        <taxon>Endopterygota</taxon>
        <taxon>Hymenoptera</taxon>
        <taxon>Apocrita</taxon>
        <taxon>Aculeata</taxon>
        <taxon>Formicoidea</taxon>
        <taxon>Formicidae</taxon>
        <taxon>Formicinae</taxon>
        <taxon>Camponotus</taxon>
    </lineage>
</organism>
<evidence type="ECO:0000313" key="2">
    <source>
        <dbReference type="Proteomes" id="UP000000311"/>
    </source>
</evidence>
<dbReference type="AlphaFoldDB" id="E2ACV9"/>
<dbReference type="Proteomes" id="UP000000311">
    <property type="component" value="Unassembled WGS sequence"/>
</dbReference>
<name>E2ACV9_CAMFO</name>
<reference evidence="1 2" key="1">
    <citation type="journal article" date="2010" name="Science">
        <title>Genomic comparison of the ants Camponotus floridanus and Harpegnathos saltator.</title>
        <authorList>
            <person name="Bonasio R."/>
            <person name="Zhang G."/>
            <person name="Ye C."/>
            <person name="Mutti N.S."/>
            <person name="Fang X."/>
            <person name="Qin N."/>
            <person name="Donahue G."/>
            <person name="Yang P."/>
            <person name="Li Q."/>
            <person name="Li C."/>
            <person name="Zhang P."/>
            <person name="Huang Z."/>
            <person name="Berger S.L."/>
            <person name="Reinberg D."/>
            <person name="Wang J."/>
            <person name="Liebig J."/>
        </authorList>
    </citation>
    <scope>NUCLEOTIDE SEQUENCE [LARGE SCALE GENOMIC DNA]</scope>
    <source>
        <strain evidence="2">C129</strain>
    </source>
</reference>
<evidence type="ECO:0000313" key="1">
    <source>
        <dbReference type="EMBL" id="EFN68730.1"/>
    </source>
</evidence>
<protein>
    <submittedName>
        <fullName evidence="1">Uncharacterized protein</fullName>
    </submittedName>
</protein>
<feature type="non-terminal residue" evidence="1">
    <location>
        <position position="1"/>
    </location>
</feature>
<keyword evidence="2" id="KW-1185">Reference proteome</keyword>
<dbReference type="OMA" id="NICSADC"/>
<dbReference type="OrthoDB" id="10028922at2759"/>
<proteinExistence type="predicted"/>
<dbReference type="InParanoid" id="E2ACV9"/>
<dbReference type="PANTHER" id="PTHR33053">
    <property type="entry name" value="PROTEIN, PUTATIVE-RELATED"/>
    <property type="match status" value="1"/>
</dbReference>
<dbReference type="EMBL" id="GL438585">
    <property type="protein sequence ID" value="EFN68730.1"/>
    <property type="molecule type" value="Genomic_DNA"/>
</dbReference>
<accession>E2ACV9</accession>
<dbReference type="PANTHER" id="PTHR33053:SF24">
    <property type="entry name" value="TRANSPOSASE DOMAIN-CONTAINING PROTEIN"/>
    <property type="match status" value="1"/>
</dbReference>
<sequence>HQKMRQVKRFRNLSRRQKNRHLKQLQMSQNIVIIESKNSFNQKVKLIANNSLLDKENFEDVSHFENNNNSNNVRNIDTNAVIEQSNVISVSTFSISPQREHLLHSKKQISLREKLILWTDRYKIGHKSLTSLLHILKCEGHDNLPNDSRSLMKTPRSTIIYNRSGGYYYHYGLQNGIIDQLKQFSVFINNNIIYINVNIDGLPISKSSKSQLWPILVQVVFENSAPFLVGAFHGYNKPSTSNNFLRHFVKEYKQLSTSGFTYENNVYYVK</sequence>
<gene>
    <name evidence="1" type="ORF">EAG_08101</name>
</gene>
<feature type="non-terminal residue" evidence="1">
    <location>
        <position position="270"/>
    </location>
</feature>